<dbReference type="EMBL" id="QGDO01000008">
    <property type="protein sequence ID" value="PWJ37877.1"/>
    <property type="molecule type" value="Genomic_DNA"/>
</dbReference>
<accession>A0A315Z6I5</accession>
<evidence type="ECO:0000259" key="1">
    <source>
        <dbReference type="PROSITE" id="PS51352"/>
    </source>
</evidence>
<dbReference type="AlphaFoldDB" id="A0A315Z6I5"/>
<dbReference type="Gene3D" id="3.40.30.10">
    <property type="entry name" value="Glutaredoxin"/>
    <property type="match status" value="1"/>
</dbReference>
<dbReference type="InterPro" id="IPR013766">
    <property type="entry name" value="Thioredoxin_domain"/>
</dbReference>
<dbReference type="InterPro" id="IPR036249">
    <property type="entry name" value="Thioredoxin-like_sf"/>
</dbReference>
<comment type="caution">
    <text evidence="2">The sequence shown here is derived from an EMBL/GenBank/DDBJ whole genome shotgun (WGS) entry which is preliminary data.</text>
</comment>
<protein>
    <submittedName>
        <fullName evidence="2">Thioredoxin-like protein</fullName>
    </submittedName>
</protein>
<dbReference type="InterPro" id="IPR012336">
    <property type="entry name" value="Thioredoxin-like_fold"/>
</dbReference>
<dbReference type="OrthoDB" id="6399635at2"/>
<gene>
    <name evidence="2" type="ORF">BC781_10812</name>
</gene>
<dbReference type="CDD" id="cd02966">
    <property type="entry name" value="TlpA_like_family"/>
    <property type="match status" value="1"/>
</dbReference>
<dbReference type="InterPro" id="IPR050553">
    <property type="entry name" value="Thioredoxin_ResA/DsbE_sf"/>
</dbReference>
<keyword evidence="3" id="KW-1185">Reference proteome</keyword>
<dbReference type="RefSeq" id="WP_109621982.1">
    <property type="nucleotide sequence ID" value="NZ_QGDO01000008.1"/>
</dbReference>
<reference evidence="2 3" key="1">
    <citation type="submission" date="2018-03" db="EMBL/GenBank/DDBJ databases">
        <title>Genomic Encyclopedia of Archaeal and Bacterial Type Strains, Phase II (KMG-II): from individual species to whole genera.</title>
        <authorList>
            <person name="Goeker M."/>
        </authorList>
    </citation>
    <scope>NUCLEOTIDE SEQUENCE [LARGE SCALE GENOMIC DNA]</scope>
    <source>
        <strain evidence="2 3">DSM 28229</strain>
    </source>
</reference>
<organism evidence="2 3">
    <name type="scientific">Sediminitomix flava</name>
    <dbReference type="NCBI Taxonomy" id="379075"/>
    <lineage>
        <taxon>Bacteria</taxon>
        <taxon>Pseudomonadati</taxon>
        <taxon>Bacteroidota</taxon>
        <taxon>Cytophagia</taxon>
        <taxon>Cytophagales</taxon>
        <taxon>Flammeovirgaceae</taxon>
        <taxon>Sediminitomix</taxon>
    </lineage>
</organism>
<dbReference type="PANTHER" id="PTHR42852:SF13">
    <property type="entry name" value="PROTEIN DIPZ"/>
    <property type="match status" value="1"/>
</dbReference>
<dbReference type="PANTHER" id="PTHR42852">
    <property type="entry name" value="THIOL:DISULFIDE INTERCHANGE PROTEIN DSBE"/>
    <property type="match status" value="1"/>
</dbReference>
<dbReference type="Pfam" id="PF13905">
    <property type="entry name" value="Thioredoxin_8"/>
    <property type="match status" value="1"/>
</dbReference>
<dbReference type="SUPFAM" id="SSF52833">
    <property type="entry name" value="Thioredoxin-like"/>
    <property type="match status" value="1"/>
</dbReference>
<evidence type="ECO:0000313" key="3">
    <source>
        <dbReference type="Proteomes" id="UP000245535"/>
    </source>
</evidence>
<proteinExistence type="predicted"/>
<dbReference type="Proteomes" id="UP000245535">
    <property type="component" value="Unassembled WGS sequence"/>
</dbReference>
<name>A0A315Z6I5_SEDFL</name>
<dbReference type="PROSITE" id="PS51352">
    <property type="entry name" value="THIOREDOXIN_2"/>
    <property type="match status" value="1"/>
</dbReference>
<feature type="domain" description="Thioredoxin" evidence="1">
    <location>
        <begin position="363"/>
        <end position="494"/>
    </location>
</feature>
<evidence type="ECO:0000313" key="2">
    <source>
        <dbReference type="EMBL" id="PWJ37877.1"/>
    </source>
</evidence>
<sequence length="504" mass="59961">MRYFLLFVIFCSCSLKESERTQKLKNTDNTVFVFHDAKYDSHVQLEKNGGRLGSVLPLGLVLYKDQKQNDFKSFIPNQTVDTLVIDSRNDEFLEIIHRYKAIEDIHFLIKAGDTVNIFYDSIGYPVLESSISDDFTKLYNFRKDIRTTIEVNTHLFEPQTILKSEYNTAKYYLYKESKEKYHSIFENKAFYDVDTLVRQHQSFKEKYFKALQTTSLEQSNRSLVYQEYFKQILKLDTYYIRLMHNSRLDQGLTARDIYPIFNDSLIDYPSYNQFFQLYLAIIEYKRDNIVHIRKSNSITPHYRQVFENLRLNDSIPEKTKCLLSRILINDMVEDKNADLFRTLAEHKEMFSDSTFLTEFEEKNRLTESENTILLESPDGEIIDFFNLLKNGKEDEYYIEYWATWCKPCIKEFPYLKGLAEKLANENKKVIALSLDEESGKWKDFLRQKDFIDKEILHFRVYNQFSSKKLKSYQIESIPKNMEFFKNGNIKTLNAQRPSQILTVK</sequence>